<dbReference type="InterPro" id="IPR041492">
    <property type="entry name" value="HAD_2"/>
</dbReference>
<dbReference type="NCBIfam" id="NF009804">
    <property type="entry name" value="PRK13288.1"/>
    <property type="match status" value="1"/>
</dbReference>
<dbReference type="Pfam" id="PF13419">
    <property type="entry name" value="HAD_2"/>
    <property type="match status" value="1"/>
</dbReference>
<name>A0A1W1VGR5_DESTI</name>
<dbReference type="STRING" id="656914.SAMN00017405_2061"/>
<dbReference type="InterPro" id="IPR050155">
    <property type="entry name" value="HAD-like_hydrolase_sf"/>
</dbReference>
<protein>
    <submittedName>
        <fullName evidence="1">Pyrophosphatase PpaX</fullName>
    </submittedName>
</protein>
<sequence length="216" mass="24634">MIKGILFDLDGTLLYTNDLVIKSFQYTFKKILNMDLTRAELVPYFGEPLVDTFARYSEDKVDTLLTTYRKYNHEYHDYLTTIFPGVKQGLHELKDQGYLLGVVTSKINTVAQRGLDLFDISPYFDTFIGANDTTKHKPNPDPIFKALDNLNLNPEEALMVGDTSFDILCGKNAGVKTAVMKYSEHPLDKLSQYNPDLFLDSILDLANIFKENKKRA</sequence>
<dbReference type="SFLD" id="SFLDG01129">
    <property type="entry name" value="C1.5:_HAD__Beta-PGM__Phosphata"/>
    <property type="match status" value="1"/>
</dbReference>
<reference evidence="1 2" key="1">
    <citation type="submission" date="2017-04" db="EMBL/GenBank/DDBJ databases">
        <authorList>
            <person name="Afonso C.L."/>
            <person name="Miller P.J."/>
            <person name="Scott M.A."/>
            <person name="Spackman E."/>
            <person name="Goraichik I."/>
            <person name="Dimitrov K.M."/>
            <person name="Suarez D.L."/>
            <person name="Swayne D.E."/>
        </authorList>
    </citation>
    <scope>NUCLEOTIDE SEQUENCE [LARGE SCALE GENOMIC DNA]</scope>
    <source>
        <strain evidence="1 2">DSM 11270</strain>
    </source>
</reference>
<dbReference type="InterPro" id="IPR023198">
    <property type="entry name" value="PGP-like_dom2"/>
</dbReference>
<dbReference type="SFLD" id="SFLDG01135">
    <property type="entry name" value="C1.5.6:_HAD__Beta-PGM__Phospha"/>
    <property type="match status" value="1"/>
</dbReference>
<dbReference type="PANTHER" id="PTHR43434:SF26">
    <property type="entry name" value="PYROPHOSPHATASE PPAX"/>
    <property type="match status" value="1"/>
</dbReference>
<gene>
    <name evidence="1" type="ORF">SAMN00017405_2061</name>
</gene>
<dbReference type="Proteomes" id="UP000192731">
    <property type="component" value="Unassembled WGS sequence"/>
</dbReference>
<dbReference type="AlphaFoldDB" id="A0A1W1VGR5"/>
<organism evidence="1 2">
    <name type="scientific">Desulfonispora thiosulfatigenes DSM 11270</name>
    <dbReference type="NCBI Taxonomy" id="656914"/>
    <lineage>
        <taxon>Bacteria</taxon>
        <taxon>Bacillati</taxon>
        <taxon>Bacillota</taxon>
        <taxon>Clostridia</taxon>
        <taxon>Eubacteriales</taxon>
        <taxon>Peptococcaceae</taxon>
        <taxon>Desulfonispora</taxon>
    </lineage>
</organism>
<dbReference type="PANTHER" id="PTHR43434">
    <property type="entry name" value="PHOSPHOGLYCOLATE PHOSPHATASE"/>
    <property type="match status" value="1"/>
</dbReference>
<dbReference type="GO" id="GO:0008967">
    <property type="term" value="F:phosphoglycolate phosphatase activity"/>
    <property type="evidence" value="ECO:0007669"/>
    <property type="project" value="TreeGrafter"/>
</dbReference>
<dbReference type="Gene3D" id="3.40.50.1000">
    <property type="entry name" value="HAD superfamily/HAD-like"/>
    <property type="match status" value="1"/>
</dbReference>
<dbReference type="InterPro" id="IPR036412">
    <property type="entry name" value="HAD-like_sf"/>
</dbReference>
<evidence type="ECO:0000313" key="1">
    <source>
        <dbReference type="EMBL" id="SMB92565.1"/>
    </source>
</evidence>
<dbReference type="NCBIfam" id="TIGR01549">
    <property type="entry name" value="HAD-SF-IA-v1"/>
    <property type="match status" value="1"/>
</dbReference>
<dbReference type="SFLD" id="SFLDS00003">
    <property type="entry name" value="Haloacid_Dehalogenase"/>
    <property type="match status" value="1"/>
</dbReference>
<evidence type="ECO:0000313" key="2">
    <source>
        <dbReference type="Proteomes" id="UP000192731"/>
    </source>
</evidence>
<proteinExistence type="predicted"/>
<dbReference type="EMBL" id="FWWT01000021">
    <property type="protein sequence ID" value="SMB92565.1"/>
    <property type="molecule type" value="Genomic_DNA"/>
</dbReference>
<dbReference type="InterPro" id="IPR023214">
    <property type="entry name" value="HAD_sf"/>
</dbReference>
<dbReference type="PRINTS" id="PR00413">
    <property type="entry name" value="HADHALOGNASE"/>
</dbReference>
<keyword evidence="2" id="KW-1185">Reference proteome</keyword>
<dbReference type="Gene3D" id="1.10.150.240">
    <property type="entry name" value="Putative phosphatase, domain 2"/>
    <property type="match status" value="1"/>
</dbReference>
<dbReference type="RefSeq" id="WP_084053648.1">
    <property type="nucleotide sequence ID" value="NZ_FWWT01000021.1"/>
</dbReference>
<dbReference type="GO" id="GO:0005829">
    <property type="term" value="C:cytosol"/>
    <property type="evidence" value="ECO:0007669"/>
    <property type="project" value="TreeGrafter"/>
</dbReference>
<dbReference type="SUPFAM" id="SSF56784">
    <property type="entry name" value="HAD-like"/>
    <property type="match status" value="1"/>
</dbReference>
<dbReference type="InterPro" id="IPR006439">
    <property type="entry name" value="HAD-SF_hydro_IA"/>
</dbReference>
<accession>A0A1W1VGR5</accession>
<dbReference type="OrthoDB" id="9792518at2"/>
<dbReference type="FunFam" id="3.40.50.1000:FF:000022">
    <property type="entry name" value="Phosphoglycolate phosphatase"/>
    <property type="match status" value="1"/>
</dbReference>
<dbReference type="GO" id="GO:0006281">
    <property type="term" value="P:DNA repair"/>
    <property type="evidence" value="ECO:0007669"/>
    <property type="project" value="TreeGrafter"/>
</dbReference>